<dbReference type="EMBL" id="VDLX02000040">
    <property type="protein sequence ID" value="KAB8182660.1"/>
    <property type="molecule type" value="Genomic_DNA"/>
</dbReference>
<protein>
    <submittedName>
        <fullName evidence="1">Uncharacterized protein</fullName>
    </submittedName>
</protein>
<organism evidence="1 2">
    <name type="scientific">Nonomuraea phyllanthi</name>
    <dbReference type="NCBI Taxonomy" id="2219224"/>
    <lineage>
        <taxon>Bacteria</taxon>
        <taxon>Bacillati</taxon>
        <taxon>Actinomycetota</taxon>
        <taxon>Actinomycetes</taxon>
        <taxon>Streptosporangiales</taxon>
        <taxon>Streptosporangiaceae</taxon>
        <taxon>Nonomuraea</taxon>
    </lineage>
</organism>
<dbReference type="AlphaFoldDB" id="A0A5C4UV33"/>
<accession>A0A5C4UV33</accession>
<sequence>MSTPDPGAWLLDRIDAREKTLTSHIEQIQAQIAELTARLRDLDQDLDHLRITRKTLLVLAGEPAPASPPPPAPAVPGHPAYQQILTLMADIGQPSRARDLCLALDLPLARKNIENTRAKLKRLVSLGILMEIEPGLFAQPRP</sequence>
<proteinExistence type="predicted"/>
<dbReference type="Proteomes" id="UP000312512">
    <property type="component" value="Unassembled WGS sequence"/>
</dbReference>
<name>A0A5C4UV33_9ACTN</name>
<evidence type="ECO:0000313" key="1">
    <source>
        <dbReference type="EMBL" id="KAB8182660.1"/>
    </source>
</evidence>
<keyword evidence="2" id="KW-1185">Reference proteome</keyword>
<comment type="caution">
    <text evidence="1">The sequence shown here is derived from an EMBL/GenBank/DDBJ whole genome shotgun (WGS) entry which is preliminary data.</text>
</comment>
<dbReference type="OrthoDB" id="4315401at2"/>
<evidence type="ECO:0000313" key="2">
    <source>
        <dbReference type="Proteomes" id="UP000312512"/>
    </source>
</evidence>
<gene>
    <name evidence="1" type="ORF">FH608_050155</name>
</gene>
<reference evidence="1 2" key="1">
    <citation type="submission" date="2019-10" db="EMBL/GenBank/DDBJ databases">
        <title>Nonomuraea sp. nov., isolated from Phyllanthus amarus.</title>
        <authorList>
            <person name="Klykleung N."/>
            <person name="Tanasupawat S."/>
        </authorList>
    </citation>
    <scope>NUCLEOTIDE SEQUENCE [LARGE SCALE GENOMIC DNA]</scope>
    <source>
        <strain evidence="1 2">PA1-10</strain>
    </source>
</reference>
<dbReference type="RefSeq" id="WP_139638289.1">
    <property type="nucleotide sequence ID" value="NZ_VDLX02000040.1"/>
</dbReference>